<feature type="domain" description="Acylphosphatase-like" evidence="7">
    <location>
        <begin position="6"/>
        <end position="91"/>
    </location>
</feature>
<dbReference type="PROSITE" id="PS00151">
    <property type="entry name" value="ACYLPHOSPHATASE_2"/>
    <property type="match status" value="1"/>
</dbReference>
<evidence type="ECO:0000256" key="1">
    <source>
        <dbReference type="ARBA" id="ARBA00005614"/>
    </source>
</evidence>
<evidence type="ECO:0000256" key="5">
    <source>
        <dbReference type="PROSITE-ProRule" id="PRU00520"/>
    </source>
</evidence>
<evidence type="ECO:0000313" key="9">
    <source>
        <dbReference type="Proteomes" id="UP000280792"/>
    </source>
</evidence>
<dbReference type="Proteomes" id="UP000280792">
    <property type="component" value="Unassembled WGS sequence"/>
</dbReference>
<gene>
    <name evidence="8" type="ORF">D0544_03305</name>
</gene>
<evidence type="ECO:0000256" key="4">
    <source>
        <dbReference type="ARBA" id="ARBA00047645"/>
    </source>
</evidence>
<dbReference type="InterPro" id="IPR001792">
    <property type="entry name" value="Acylphosphatase-like_dom"/>
</dbReference>
<dbReference type="EMBL" id="QWEZ01000001">
    <property type="protein sequence ID" value="RRJ84161.1"/>
    <property type="molecule type" value="Genomic_DNA"/>
</dbReference>
<dbReference type="Pfam" id="PF00708">
    <property type="entry name" value="Acylphosphatase"/>
    <property type="match status" value="1"/>
</dbReference>
<feature type="active site" evidence="5">
    <location>
        <position position="39"/>
    </location>
</feature>
<evidence type="ECO:0000256" key="2">
    <source>
        <dbReference type="ARBA" id="ARBA00012150"/>
    </source>
</evidence>
<comment type="caution">
    <text evidence="8">The sequence shown here is derived from an EMBL/GenBank/DDBJ whole genome shotgun (WGS) entry which is preliminary data.</text>
</comment>
<accession>A0A3P3VN24</accession>
<sequence>MENRIYRKAVVSGKVQGVWYRASTQRRAQQLKLEGWARNLSNGDVEVLVCGASGEVDELLRWLHQGPPLARVKSVEVEAVEPVACEGFTTG</sequence>
<dbReference type="NCBIfam" id="NF011000">
    <property type="entry name" value="PRK14426.1"/>
    <property type="match status" value="1"/>
</dbReference>
<dbReference type="InterPro" id="IPR036046">
    <property type="entry name" value="Acylphosphatase-like_dom_sf"/>
</dbReference>
<keyword evidence="9" id="KW-1185">Reference proteome</keyword>
<name>A0A3P3VN24_9GAMM</name>
<dbReference type="NCBIfam" id="NF011022">
    <property type="entry name" value="PRK14451.1"/>
    <property type="match status" value="1"/>
</dbReference>
<dbReference type="GO" id="GO:0003998">
    <property type="term" value="F:acylphosphatase activity"/>
    <property type="evidence" value="ECO:0007669"/>
    <property type="project" value="UniProtKB-EC"/>
</dbReference>
<evidence type="ECO:0000313" key="8">
    <source>
        <dbReference type="EMBL" id="RRJ84161.1"/>
    </source>
</evidence>
<dbReference type="InterPro" id="IPR017968">
    <property type="entry name" value="Acylphosphatase_CS"/>
</dbReference>
<organism evidence="8 9">
    <name type="scientific">Aestuariirhabdus litorea</name>
    <dbReference type="NCBI Taxonomy" id="2528527"/>
    <lineage>
        <taxon>Bacteria</taxon>
        <taxon>Pseudomonadati</taxon>
        <taxon>Pseudomonadota</taxon>
        <taxon>Gammaproteobacteria</taxon>
        <taxon>Oceanospirillales</taxon>
        <taxon>Aestuariirhabdaceae</taxon>
        <taxon>Aestuariirhabdus</taxon>
    </lineage>
</organism>
<dbReference type="PROSITE" id="PS51160">
    <property type="entry name" value="ACYLPHOSPHATASE_3"/>
    <property type="match status" value="1"/>
</dbReference>
<evidence type="ECO:0000256" key="3">
    <source>
        <dbReference type="ARBA" id="ARBA00015991"/>
    </source>
</evidence>
<comment type="catalytic activity">
    <reaction evidence="4 5">
        <text>an acyl phosphate + H2O = a carboxylate + phosphate + H(+)</text>
        <dbReference type="Rhea" id="RHEA:14965"/>
        <dbReference type="ChEBI" id="CHEBI:15377"/>
        <dbReference type="ChEBI" id="CHEBI:15378"/>
        <dbReference type="ChEBI" id="CHEBI:29067"/>
        <dbReference type="ChEBI" id="CHEBI:43474"/>
        <dbReference type="ChEBI" id="CHEBI:59918"/>
        <dbReference type="EC" id="3.6.1.7"/>
    </reaction>
</comment>
<dbReference type="RefSeq" id="WP_125014587.1">
    <property type="nucleotide sequence ID" value="NZ_QWEZ01000001.1"/>
</dbReference>
<feature type="active site" evidence="5">
    <location>
        <position position="21"/>
    </location>
</feature>
<dbReference type="EC" id="3.6.1.7" evidence="2 5"/>
<keyword evidence="5" id="KW-0378">Hydrolase</keyword>
<dbReference type="PANTHER" id="PTHR47268:SF4">
    <property type="entry name" value="ACYLPHOSPHATASE"/>
    <property type="match status" value="1"/>
</dbReference>
<reference evidence="8 9" key="2">
    <citation type="submission" date="2018-12" db="EMBL/GenBank/DDBJ databases">
        <title>Simiduia agarivorans gen. nov., sp. nov., a marine, agarolytic bacterium isolated from shallow coastal water from Keelung, Taiwan.</title>
        <authorList>
            <person name="Shieh W.Y."/>
        </authorList>
    </citation>
    <scope>NUCLEOTIDE SEQUENCE [LARGE SCALE GENOMIC DNA]</scope>
    <source>
        <strain evidence="8 9">GTF-13</strain>
    </source>
</reference>
<dbReference type="AlphaFoldDB" id="A0A3P3VN24"/>
<comment type="similarity">
    <text evidence="1 6">Belongs to the acylphosphatase family.</text>
</comment>
<protein>
    <recommendedName>
        <fullName evidence="3 5">acylphosphatase</fullName>
        <ecNumber evidence="2 5">3.6.1.7</ecNumber>
    </recommendedName>
</protein>
<evidence type="ECO:0000259" key="7">
    <source>
        <dbReference type="PROSITE" id="PS51160"/>
    </source>
</evidence>
<dbReference type="SUPFAM" id="SSF54975">
    <property type="entry name" value="Acylphosphatase/BLUF domain-like"/>
    <property type="match status" value="1"/>
</dbReference>
<proteinExistence type="inferred from homology"/>
<dbReference type="InterPro" id="IPR020456">
    <property type="entry name" value="Acylphosphatase"/>
</dbReference>
<dbReference type="Gene3D" id="3.30.70.100">
    <property type="match status" value="1"/>
</dbReference>
<reference evidence="8 9" key="1">
    <citation type="submission" date="2018-08" db="EMBL/GenBank/DDBJ databases">
        <authorList>
            <person name="Khan S.A."/>
        </authorList>
    </citation>
    <scope>NUCLEOTIDE SEQUENCE [LARGE SCALE GENOMIC DNA]</scope>
    <source>
        <strain evidence="8 9">GTF-13</strain>
    </source>
</reference>
<dbReference type="PANTHER" id="PTHR47268">
    <property type="entry name" value="ACYLPHOSPHATASE"/>
    <property type="match status" value="1"/>
</dbReference>
<evidence type="ECO:0000256" key="6">
    <source>
        <dbReference type="RuleBase" id="RU004168"/>
    </source>
</evidence>